<keyword evidence="9 11" id="KW-0472">Membrane</keyword>
<feature type="region of interest" description="Disordered" evidence="10">
    <location>
        <begin position="346"/>
        <end position="387"/>
    </location>
</feature>
<name>A0ABR4BAE4_9LECA</name>
<comment type="caution">
    <text evidence="13">The sequence shown here is derived from an EMBL/GenBank/DDBJ whole genome shotgun (WGS) entry which is preliminary data.</text>
</comment>
<comment type="similarity">
    <text evidence="3">Belongs to the TVP38/TMEM64 family.</text>
</comment>
<dbReference type="PANTHER" id="PTHR47549:SF1">
    <property type="entry name" value="GOLGI APPARATUS MEMBRANE PROTEIN TVP38"/>
    <property type="match status" value="1"/>
</dbReference>
<keyword evidence="14" id="KW-1185">Reference proteome</keyword>
<feature type="compositionally biased region" description="Basic and acidic residues" evidence="10">
    <location>
        <begin position="346"/>
        <end position="357"/>
    </location>
</feature>
<dbReference type="Pfam" id="PF09335">
    <property type="entry name" value="VTT_dom"/>
    <property type="match status" value="1"/>
</dbReference>
<protein>
    <recommendedName>
        <fullName evidence="4">Golgi apparatus membrane protein TVP38</fullName>
    </recommendedName>
    <alternativeName>
        <fullName evidence="5">Golgi apparatus membrane protein tvp38</fullName>
    </alternativeName>
</protein>
<feature type="domain" description="VTT" evidence="12">
    <location>
        <begin position="141"/>
        <end position="256"/>
    </location>
</feature>
<evidence type="ECO:0000256" key="1">
    <source>
        <dbReference type="ARBA" id="ARBA00002978"/>
    </source>
</evidence>
<dbReference type="InterPro" id="IPR032816">
    <property type="entry name" value="VTT_dom"/>
</dbReference>
<feature type="transmembrane region" description="Helical" evidence="11">
    <location>
        <begin position="82"/>
        <end position="102"/>
    </location>
</feature>
<comment type="subcellular location">
    <subcellularLocation>
        <location evidence="2">Golgi apparatus membrane</location>
        <topology evidence="2">Multi-pass membrane protein</topology>
    </subcellularLocation>
</comment>
<evidence type="ECO:0000256" key="6">
    <source>
        <dbReference type="ARBA" id="ARBA00022692"/>
    </source>
</evidence>
<evidence type="ECO:0000256" key="5">
    <source>
        <dbReference type="ARBA" id="ARBA00020673"/>
    </source>
</evidence>
<keyword evidence="8" id="KW-0333">Golgi apparatus</keyword>
<evidence type="ECO:0000256" key="3">
    <source>
        <dbReference type="ARBA" id="ARBA00008640"/>
    </source>
</evidence>
<reference evidence="13 14" key="1">
    <citation type="submission" date="2024-09" db="EMBL/GenBank/DDBJ databases">
        <title>Rethinking Asexuality: The Enigmatic Case of Functional Sexual Genes in Lepraria (Stereocaulaceae).</title>
        <authorList>
            <person name="Doellman M."/>
            <person name="Sun Y."/>
            <person name="Barcenas-Pena A."/>
            <person name="Lumbsch H.T."/>
            <person name="Grewe F."/>
        </authorList>
    </citation>
    <scope>NUCLEOTIDE SEQUENCE [LARGE SCALE GENOMIC DNA]</scope>
    <source>
        <strain evidence="13 14">Grewe 0041</strain>
    </source>
</reference>
<evidence type="ECO:0000313" key="13">
    <source>
        <dbReference type="EMBL" id="KAL2053809.1"/>
    </source>
</evidence>
<comment type="function">
    <text evidence="1">Golgi membrane protein involved in vesicular trafficking and spindle migration.</text>
</comment>
<gene>
    <name evidence="13" type="ORF">ABVK25_005738</name>
</gene>
<feature type="region of interest" description="Disordered" evidence="10">
    <location>
        <begin position="307"/>
        <end position="326"/>
    </location>
</feature>
<evidence type="ECO:0000256" key="8">
    <source>
        <dbReference type="ARBA" id="ARBA00023034"/>
    </source>
</evidence>
<proteinExistence type="inferred from homology"/>
<feature type="compositionally biased region" description="Polar residues" evidence="10">
    <location>
        <begin position="313"/>
        <end position="323"/>
    </location>
</feature>
<dbReference type="Proteomes" id="UP001590951">
    <property type="component" value="Unassembled WGS sequence"/>
</dbReference>
<accession>A0ABR4BAE4</accession>
<dbReference type="PANTHER" id="PTHR47549">
    <property type="entry name" value="GOLGI APPARATUS MEMBRANE PROTEIN TVP38-RELATED"/>
    <property type="match status" value="1"/>
</dbReference>
<feature type="transmembrane region" description="Helical" evidence="11">
    <location>
        <begin position="274"/>
        <end position="295"/>
    </location>
</feature>
<feature type="transmembrane region" description="Helical" evidence="11">
    <location>
        <begin position="123"/>
        <end position="152"/>
    </location>
</feature>
<evidence type="ECO:0000256" key="4">
    <source>
        <dbReference type="ARBA" id="ARBA00013533"/>
    </source>
</evidence>
<sequence>MSYDSTARALALPVSPLRSPNLSHSNTQAPWTRRRTSGSLIRNNQSFGRRGSSWIDKTINNAERAWRRGFKMVDSMTPWQRALSFVAGIITIVLAMLFLVFSERVFAWMEPVAEKWKSLRGGWLILWAMTFATAFPPVIGYSTCLTLAGFVYGFPMGWPIVASATVVGSTCSFIISRTLLSNFVGRLVANDRRFEALSLVLKHDGLKLLVMIRLCPLPYSISNGAISTFPTVQTLMFAAATAAATPKLLIAIFIGSRLAVIAKSGEKMDTGTKIINWASIIFGVLLGAFTGWFIYTKTLARSRQIEAEERAHSQQPSAQSGDFSDNIEEQAVTATRIRDDRIDFLDHDGASGGYRDEYTDDEDDIFRYGDGDEEEEAIGLDKQTPHQ</sequence>
<dbReference type="EMBL" id="JBHFEH010000018">
    <property type="protein sequence ID" value="KAL2053809.1"/>
    <property type="molecule type" value="Genomic_DNA"/>
</dbReference>
<keyword evidence="6 11" id="KW-0812">Transmembrane</keyword>
<feature type="transmembrane region" description="Helical" evidence="11">
    <location>
        <begin position="158"/>
        <end position="180"/>
    </location>
</feature>
<evidence type="ECO:0000256" key="11">
    <source>
        <dbReference type="SAM" id="Phobius"/>
    </source>
</evidence>
<keyword evidence="7 11" id="KW-1133">Transmembrane helix</keyword>
<evidence type="ECO:0000259" key="12">
    <source>
        <dbReference type="Pfam" id="PF09335"/>
    </source>
</evidence>
<evidence type="ECO:0000256" key="10">
    <source>
        <dbReference type="SAM" id="MobiDB-lite"/>
    </source>
</evidence>
<organism evidence="13 14">
    <name type="scientific">Lepraria finkii</name>
    <dbReference type="NCBI Taxonomy" id="1340010"/>
    <lineage>
        <taxon>Eukaryota</taxon>
        <taxon>Fungi</taxon>
        <taxon>Dikarya</taxon>
        <taxon>Ascomycota</taxon>
        <taxon>Pezizomycotina</taxon>
        <taxon>Lecanoromycetes</taxon>
        <taxon>OSLEUM clade</taxon>
        <taxon>Lecanoromycetidae</taxon>
        <taxon>Lecanorales</taxon>
        <taxon>Lecanorineae</taxon>
        <taxon>Stereocaulaceae</taxon>
        <taxon>Lepraria</taxon>
    </lineage>
</organism>
<evidence type="ECO:0000256" key="7">
    <source>
        <dbReference type="ARBA" id="ARBA00022989"/>
    </source>
</evidence>
<dbReference type="InterPro" id="IPR051076">
    <property type="entry name" value="Golgi_membrane_TVP38/TMEM64"/>
</dbReference>
<feature type="transmembrane region" description="Helical" evidence="11">
    <location>
        <begin position="235"/>
        <end position="254"/>
    </location>
</feature>
<evidence type="ECO:0000256" key="9">
    <source>
        <dbReference type="ARBA" id="ARBA00023136"/>
    </source>
</evidence>
<evidence type="ECO:0000256" key="2">
    <source>
        <dbReference type="ARBA" id="ARBA00004653"/>
    </source>
</evidence>
<evidence type="ECO:0000313" key="14">
    <source>
        <dbReference type="Proteomes" id="UP001590951"/>
    </source>
</evidence>